<dbReference type="STRING" id="83656.B1H18_02910"/>
<dbReference type="AlphaFoldDB" id="A0A1V4AEK5"/>
<dbReference type="PANTHER" id="PTHR38440:SF1">
    <property type="entry name" value="UPF0398 PROTEIN SPR0331"/>
    <property type="match status" value="1"/>
</dbReference>
<proteinExistence type="predicted"/>
<sequence length="161" mass="17020">MTVYAVTGHMDLTDDSVALVRETLRELLTADAGDLVGVSCIAAGSDSVFAEELLAAAGRLIVVLPSQNYRDTKVTPEHAAVFDHLVESATEVIVMPHESANRAAYEAANAELLRRGDRLVAVWDGTPPSGKGGGTADTVGMARAQGLEVEVVWPEGAVRRH</sequence>
<reference evidence="1 2" key="1">
    <citation type="submission" date="2017-02" db="EMBL/GenBank/DDBJ databases">
        <title>Draft Genome Sequence of Streptomyces tsukubaensis F601, a Producer of the immunosuppressant tacrolimus FK506.</title>
        <authorList>
            <person name="Zong G."/>
            <person name="Zhong C."/>
            <person name="Fu J."/>
            <person name="Qin R."/>
            <person name="Cao G."/>
        </authorList>
    </citation>
    <scope>NUCLEOTIDE SEQUENCE [LARGE SCALE GENOMIC DNA]</scope>
    <source>
        <strain evidence="1 2">F601</strain>
    </source>
</reference>
<accession>A0A1V4AEK5</accession>
<keyword evidence="2" id="KW-1185">Reference proteome</keyword>
<dbReference type="OrthoDB" id="3231229at2"/>
<dbReference type="SUPFAM" id="SSF102405">
    <property type="entry name" value="MCP/YpsA-like"/>
    <property type="match status" value="1"/>
</dbReference>
<comment type="caution">
    <text evidence="1">The sequence shown here is derived from an EMBL/GenBank/DDBJ whole genome shotgun (WGS) entry which is preliminary data.</text>
</comment>
<evidence type="ECO:0000313" key="1">
    <source>
        <dbReference type="EMBL" id="OON82033.1"/>
    </source>
</evidence>
<dbReference type="PANTHER" id="PTHR38440">
    <property type="entry name" value="UPF0398 PROTEIN YPSA"/>
    <property type="match status" value="1"/>
</dbReference>
<dbReference type="EMBL" id="MVFC01000002">
    <property type="protein sequence ID" value="OON82033.1"/>
    <property type="molecule type" value="Genomic_DNA"/>
</dbReference>
<dbReference type="RefSeq" id="WP_077964512.1">
    <property type="nucleotide sequence ID" value="NZ_CP045178.1"/>
</dbReference>
<protein>
    <recommendedName>
        <fullName evidence="3">DUF1273 domain-containing protein</fullName>
    </recommendedName>
</protein>
<evidence type="ECO:0000313" key="2">
    <source>
        <dbReference type="Proteomes" id="UP000190539"/>
    </source>
</evidence>
<dbReference type="InterPro" id="IPR010697">
    <property type="entry name" value="YspA"/>
</dbReference>
<name>A0A1V4AEK5_9ACTN</name>
<dbReference type="Gene3D" id="3.40.50.450">
    <property type="match status" value="1"/>
</dbReference>
<dbReference type="Proteomes" id="UP000190539">
    <property type="component" value="Unassembled WGS sequence"/>
</dbReference>
<gene>
    <name evidence="1" type="ORF">B1H18_02910</name>
</gene>
<organism evidence="1 2">
    <name type="scientific">Streptomyces tsukubensis</name>
    <dbReference type="NCBI Taxonomy" id="83656"/>
    <lineage>
        <taxon>Bacteria</taxon>
        <taxon>Bacillati</taxon>
        <taxon>Actinomycetota</taxon>
        <taxon>Actinomycetes</taxon>
        <taxon>Kitasatosporales</taxon>
        <taxon>Streptomycetaceae</taxon>
        <taxon>Streptomyces</taxon>
    </lineage>
</organism>
<evidence type="ECO:0008006" key="3">
    <source>
        <dbReference type="Google" id="ProtNLM"/>
    </source>
</evidence>